<dbReference type="Pfam" id="PF00126">
    <property type="entry name" value="HTH_1"/>
    <property type="match status" value="1"/>
</dbReference>
<dbReference type="RefSeq" id="WP_045380869.1">
    <property type="nucleotide sequence ID" value="NZ_CABHFP010000017.1"/>
</dbReference>
<dbReference type="Gene3D" id="3.40.190.10">
    <property type="entry name" value="Periplasmic binding protein-like II"/>
    <property type="match status" value="2"/>
</dbReference>
<accession>A0AAP9U4F0</accession>
<feature type="domain" description="HTH lysR-type" evidence="6">
    <location>
        <begin position="6"/>
        <end position="63"/>
    </location>
</feature>
<comment type="similarity">
    <text evidence="1">Belongs to the LysR transcriptional regulatory family.</text>
</comment>
<reference evidence="8" key="1">
    <citation type="submission" date="2020-06" db="EMBL/GenBank/DDBJ databases">
        <title>REHAB project genomes.</title>
        <authorList>
            <person name="Shaw L.P."/>
        </authorList>
    </citation>
    <scope>NUCLEOTIDE SEQUENCE [LARGE SCALE GENOMIC DNA]</scope>
    <source>
        <strain evidence="8">RHBSTW-00938</strain>
    </source>
</reference>
<dbReference type="GO" id="GO:0043565">
    <property type="term" value="F:sequence-specific DNA binding"/>
    <property type="evidence" value="ECO:0007669"/>
    <property type="project" value="TreeGrafter"/>
</dbReference>
<evidence type="ECO:0000256" key="2">
    <source>
        <dbReference type="ARBA" id="ARBA00023015"/>
    </source>
</evidence>
<dbReference type="SUPFAM" id="SSF46785">
    <property type="entry name" value="Winged helix' DNA-binding domain"/>
    <property type="match status" value="1"/>
</dbReference>
<evidence type="ECO:0000256" key="1">
    <source>
        <dbReference type="ARBA" id="ARBA00009437"/>
    </source>
</evidence>
<dbReference type="Gene3D" id="1.10.10.10">
    <property type="entry name" value="Winged helix-like DNA-binding domain superfamily/Winged helix DNA-binding domain"/>
    <property type="match status" value="1"/>
</dbReference>
<dbReference type="InterPro" id="IPR000847">
    <property type="entry name" value="LysR_HTH_N"/>
</dbReference>
<keyword evidence="5" id="KW-0804">Transcription</keyword>
<dbReference type="PANTHER" id="PTHR30537:SF70">
    <property type="entry name" value="HTH-TYPE TRANSCRIPTIONAL ACTIVATOR AMPR"/>
    <property type="match status" value="1"/>
</dbReference>
<evidence type="ECO:0000313" key="8">
    <source>
        <dbReference type="Proteomes" id="UP000514462"/>
    </source>
</evidence>
<protein>
    <submittedName>
        <fullName evidence="7">LysR family transcriptional regulator</fullName>
    </submittedName>
</protein>
<sequence>MTRSYLPLNSLRAFEAAARHLSFTRAAIELNVTHSAISQHVKTLEEHLNCQLFVRVSRGLKLTTEGEGLLPVLNESFERIAGMLDRFTGHQAREKLKIGVVGTFATGVLFPLLPTFWRECPHIDLQISTHNNRVDPAAEGLDYVIRFGGGAWHDTAAQYLCAAPLSALCAPSLAARIHHPKDILQFTLLRSYRRDEWSAWMQAAGELPPSPTHRVIVFDSSVTMLEAAQAGLGVAIAPVKMFSHLLEEKRIVQPFKIHIDLGNYWLTRLQSRPETPAMLHFSRWLAEALKGVNSAE</sequence>
<dbReference type="InterPro" id="IPR005119">
    <property type="entry name" value="LysR_subst-bd"/>
</dbReference>
<evidence type="ECO:0000256" key="5">
    <source>
        <dbReference type="ARBA" id="ARBA00023163"/>
    </source>
</evidence>
<name>A0AAP9U4F0_KLEAE</name>
<dbReference type="GO" id="GO:0006351">
    <property type="term" value="P:DNA-templated transcription"/>
    <property type="evidence" value="ECO:0007669"/>
    <property type="project" value="TreeGrafter"/>
</dbReference>
<keyword evidence="4" id="KW-0010">Activator</keyword>
<gene>
    <name evidence="7" type="ORF">HV331_05575</name>
</gene>
<dbReference type="InterPro" id="IPR058163">
    <property type="entry name" value="LysR-type_TF_proteobact-type"/>
</dbReference>
<dbReference type="Pfam" id="PF03466">
    <property type="entry name" value="LysR_substrate"/>
    <property type="match status" value="1"/>
</dbReference>
<dbReference type="InterPro" id="IPR036390">
    <property type="entry name" value="WH_DNA-bd_sf"/>
</dbReference>
<evidence type="ECO:0000256" key="4">
    <source>
        <dbReference type="ARBA" id="ARBA00023159"/>
    </source>
</evidence>
<evidence type="ECO:0000259" key="6">
    <source>
        <dbReference type="PROSITE" id="PS50931"/>
    </source>
</evidence>
<organism evidence="7 8">
    <name type="scientific">Klebsiella aerogenes</name>
    <name type="common">Enterobacter aerogenes</name>
    <dbReference type="NCBI Taxonomy" id="548"/>
    <lineage>
        <taxon>Bacteria</taxon>
        <taxon>Pseudomonadati</taxon>
        <taxon>Pseudomonadota</taxon>
        <taxon>Gammaproteobacteria</taxon>
        <taxon>Enterobacterales</taxon>
        <taxon>Enterobacteriaceae</taxon>
        <taxon>Klebsiella/Raoultella group</taxon>
        <taxon>Klebsiella</taxon>
    </lineage>
</organism>
<proteinExistence type="inferred from homology"/>
<dbReference type="Proteomes" id="UP000514462">
    <property type="component" value="Chromosome"/>
</dbReference>
<dbReference type="InterPro" id="IPR036388">
    <property type="entry name" value="WH-like_DNA-bd_sf"/>
</dbReference>
<keyword evidence="3" id="KW-0238">DNA-binding</keyword>
<evidence type="ECO:0000313" key="7">
    <source>
        <dbReference type="EMBL" id="QMR38990.1"/>
    </source>
</evidence>
<dbReference type="PROSITE" id="PS50931">
    <property type="entry name" value="HTH_LYSR"/>
    <property type="match status" value="1"/>
</dbReference>
<dbReference type="FunFam" id="1.10.10.10:FF:000038">
    <property type="entry name" value="Glycine cleavage system transcriptional activator"/>
    <property type="match status" value="1"/>
</dbReference>
<dbReference type="AlphaFoldDB" id="A0AAP9U4F0"/>
<evidence type="ECO:0000256" key="3">
    <source>
        <dbReference type="ARBA" id="ARBA00023125"/>
    </source>
</evidence>
<dbReference type="EMBL" id="CP055904">
    <property type="protein sequence ID" value="QMR38990.1"/>
    <property type="molecule type" value="Genomic_DNA"/>
</dbReference>
<dbReference type="SUPFAM" id="SSF53850">
    <property type="entry name" value="Periplasmic binding protein-like II"/>
    <property type="match status" value="1"/>
</dbReference>
<dbReference type="PANTHER" id="PTHR30537">
    <property type="entry name" value="HTH-TYPE TRANSCRIPTIONAL REGULATOR"/>
    <property type="match status" value="1"/>
</dbReference>
<dbReference type="GO" id="GO:0003700">
    <property type="term" value="F:DNA-binding transcription factor activity"/>
    <property type="evidence" value="ECO:0007669"/>
    <property type="project" value="InterPro"/>
</dbReference>
<keyword evidence="2" id="KW-0805">Transcription regulation</keyword>
<dbReference type="PRINTS" id="PR00039">
    <property type="entry name" value="HTHLYSR"/>
</dbReference>